<feature type="chain" id="PRO_5003839992" evidence="2">
    <location>
        <begin position="22"/>
        <end position="963"/>
    </location>
</feature>
<feature type="region of interest" description="Disordered" evidence="1">
    <location>
        <begin position="434"/>
        <end position="455"/>
    </location>
</feature>
<reference evidence="3 4" key="1">
    <citation type="journal article" date="2012" name="Genome Biol.">
        <title>Genome and low-iron response of an oceanic diatom adapted to chronic iron limitation.</title>
        <authorList>
            <person name="Lommer M."/>
            <person name="Specht M."/>
            <person name="Roy A.S."/>
            <person name="Kraemer L."/>
            <person name="Andreson R."/>
            <person name="Gutowska M.A."/>
            <person name="Wolf J."/>
            <person name="Bergner S.V."/>
            <person name="Schilhabel M.B."/>
            <person name="Klostermeier U.C."/>
            <person name="Beiko R.G."/>
            <person name="Rosenstiel P."/>
            <person name="Hippler M."/>
            <person name="Laroche J."/>
        </authorList>
    </citation>
    <scope>NUCLEOTIDE SEQUENCE [LARGE SCALE GENOMIC DNA]</scope>
    <source>
        <strain evidence="3 4">CCMP1005</strain>
    </source>
</reference>
<accession>K0R6J1</accession>
<proteinExistence type="predicted"/>
<dbReference type="AlphaFoldDB" id="K0R6J1"/>
<feature type="region of interest" description="Disordered" evidence="1">
    <location>
        <begin position="34"/>
        <end position="105"/>
    </location>
</feature>
<evidence type="ECO:0000313" key="3">
    <source>
        <dbReference type="EMBL" id="EJK48988.1"/>
    </source>
</evidence>
<feature type="compositionally biased region" description="Pro residues" evidence="1">
    <location>
        <begin position="439"/>
        <end position="449"/>
    </location>
</feature>
<organism evidence="3 4">
    <name type="scientific">Thalassiosira oceanica</name>
    <name type="common">Marine diatom</name>
    <dbReference type="NCBI Taxonomy" id="159749"/>
    <lineage>
        <taxon>Eukaryota</taxon>
        <taxon>Sar</taxon>
        <taxon>Stramenopiles</taxon>
        <taxon>Ochrophyta</taxon>
        <taxon>Bacillariophyta</taxon>
        <taxon>Coscinodiscophyceae</taxon>
        <taxon>Thalassiosirophycidae</taxon>
        <taxon>Thalassiosirales</taxon>
        <taxon>Thalassiosiraceae</taxon>
        <taxon>Thalassiosira</taxon>
    </lineage>
</organism>
<keyword evidence="4" id="KW-1185">Reference proteome</keyword>
<feature type="region of interest" description="Disordered" evidence="1">
    <location>
        <begin position="118"/>
        <end position="167"/>
    </location>
</feature>
<evidence type="ECO:0000256" key="2">
    <source>
        <dbReference type="SAM" id="SignalP"/>
    </source>
</evidence>
<name>K0R6J1_THAOC</name>
<dbReference type="OMA" id="CHEWHIS"/>
<comment type="caution">
    <text evidence="3">The sequence shown here is derived from an EMBL/GenBank/DDBJ whole genome shotgun (WGS) entry which is preliminary data.</text>
</comment>
<evidence type="ECO:0000313" key="4">
    <source>
        <dbReference type="Proteomes" id="UP000266841"/>
    </source>
</evidence>
<dbReference type="Proteomes" id="UP000266841">
    <property type="component" value="Unassembled WGS sequence"/>
</dbReference>
<sequence length="963" mass="103865">MKSAAVLLTALLLALPRAMLGATVRRLGQRPYVEGRDDRAGVGTRRRHAPAGRNDGGGRGPNAYLRSERGRRRGEAGRSENNGGSIQDEDGEADEGPRENNGNGATTAAAALTRDGRSSLLSAGSGGASTPPADLDDPRKAASERRLSDAFGRLPNRPPPARRGLSEPNCHLATKLWHPDAVYTDGCTDDGNHVPDWLNNFDGLFFESAEECCSSLFYGQECEVRGPFCGEDGGVYGDGENGRAEGCTVTEHGWHADLADKGGGCTNDADFPTHWLATKSLLFYETAERCCDMFNLGKSCNKRDCSGSGGATTYGGGVGPGTTGGYGDDVVVVEGSGICEADGSGHGWHAGESIFLFTLLPNLPPLKPLKRFAWATGCSDDSNFPKEWLGDVSFSHMLHATPLDCCKAFFPGIQCMAYDSGCVYSASPASDIPKLRPSPKAPPPSPVIPKPKTAMPTNSPTSVCYAGECCESSFDSEKCKDAVPEDALMDQGPSKPTSSPVPTPTRKYYIDLFSQTCITSETMPHWIRDNDTFDDPAECCKSVPVGWKEQCQEKSVRVTPTWHPTYSPTQFFTGPPTDVPSNAPSYLPTLITESPTAACTDLTWRYQGRVCTNFPRNPTEPAATFIFETAAECCHAMFFVTGLTGCHVDDACMKEPLNGLRAEDFGRLRLSPSCVGDGALMGTTWHPDRRSMDGCTNSGDVPATWKLSDNDLFFGSPFDCCSSVYMNRESDCFIRDSCLVWNGRTPAVPSAAVTRSPTHPPRTEVPSVREAVSVANTDELCASAVWYLDFDAKHCTNEPGRLIISRRYDNRESCCESMFGYAHCPAHDVCDDAPSSSSRTAHPTRRPTHLPTALTTARPVALEPTCRDITAAKKCKKNGRCAWTEGGTCVSLSEVPSDPDGCKDRPWHPVSGGGRTCTNSLDYPEVWNYEPYSVTYFFDSAEECCRGLYNDGGGCIMVDACGQ</sequence>
<feature type="compositionally biased region" description="Basic and acidic residues" evidence="1">
    <location>
        <begin position="136"/>
        <end position="148"/>
    </location>
</feature>
<dbReference type="EMBL" id="AGNL01045225">
    <property type="protein sequence ID" value="EJK48988.1"/>
    <property type="molecule type" value="Genomic_DNA"/>
</dbReference>
<protein>
    <submittedName>
        <fullName evidence="3">Uncharacterized protein</fullName>
    </submittedName>
</protein>
<evidence type="ECO:0000256" key="1">
    <source>
        <dbReference type="SAM" id="MobiDB-lite"/>
    </source>
</evidence>
<keyword evidence="2" id="KW-0732">Signal</keyword>
<feature type="signal peptide" evidence="2">
    <location>
        <begin position="1"/>
        <end position="21"/>
    </location>
</feature>
<gene>
    <name evidence="3" type="ORF">THAOC_32177</name>
</gene>